<dbReference type="EMBL" id="JARJBC010000019">
    <property type="protein sequence ID" value="MDF3292695.1"/>
    <property type="molecule type" value="Genomic_DNA"/>
</dbReference>
<feature type="signal peptide" evidence="1">
    <location>
        <begin position="1"/>
        <end position="28"/>
    </location>
</feature>
<evidence type="ECO:0000256" key="1">
    <source>
        <dbReference type="SAM" id="SignalP"/>
    </source>
</evidence>
<organism evidence="2 3">
    <name type="scientific">Streptomyces silvisoli</name>
    <dbReference type="NCBI Taxonomy" id="3034235"/>
    <lineage>
        <taxon>Bacteria</taxon>
        <taxon>Bacillati</taxon>
        <taxon>Actinomycetota</taxon>
        <taxon>Actinomycetes</taxon>
        <taxon>Kitasatosporales</taxon>
        <taxon>Streptomycetaceae</taxon>
        <taxon>Streptomyces</taxon>
    </lineage>
</organism>
<dbReference type="RefSeq" id="WP_276095742.1">
    <property type="nucleotide sequence ID" value="NZ_JARJBC010000019.1"/>
</dbReference>
<keyword evidence="1" id="KW-0732">Signal</keyword>
<name>A0ABT5ZS87_9ACTN</name>
<dbReference type="Proteomes" id="UP001216579">
    <property type="component" value="Unassembled WGS sequence"/>
</dbReference>
<evidence type="ECO:0000313" key="2">
    <source>
        <dbReference type="EMBL" id="MDF3292695.1"/>
    </source>
</evidence>
<proteinExistence type="predicted"/>
<keyword evidence="3" id="KW-1185">Reference proteome</keyword>
<gene>
    <name evidence="2" type="ORF">P3G67_26410</name>
</gene>
<sequence length="143" mass="15507">MIHRKGIAAAAATLALGTGLAIGAPAQAAPNAPAAGWHLLWSDSSHGAKSYWPTPDFVPDVNNLEVNFGCYGHDGATIKAQIVRTRDKHVVKTAGVNGGYCNNGQQYRLDVAEKLRAGEAYYLRLTIHGKKHTMYAKAWTYHY</sequence>
<feature type="chain" id="PRO_5046115319" evidence="1">
    <location>
        <begin position="29"/>
        <end position="143"/>
    </location>
</feature>
<comment type="caution">
    <text evidence="2">The sequence shown here is derived from an EMBL/GenBank/DDBJ whole genome shotgun (WGS) entry which is preliminary data.</text>
</comment>
<protein>
    <submittedName>
        <fullName evidence="2">Uncharacterized protein</fullName>
    </submittedName>
</protein>
<evidence type="ECO:0000313" key="3">
    <source>
        <dbReference type="Proteomes" id="UP001216579"/>
    </source>
</evidence>
<accession>A0ABT5ZS87</accession>
<reference evidence="2 3" key="1">
    <citation type="submission" date="2023-03" db="EMBL/GenBank/DDBJ databases">
        <title>Draft genome sequence of Streptomyces sp. RB6PN23 isolated from peat swamp forest in Thailand.</title>
        <authorList>
            <person name="Klaysubun C."/>
            <person name="Duangmal K."/>
        </authorList>
    </citation>
    <scope>NUCLEOTIDE SEQUENCE [LARGE SCALE GENOMIC DNA]</scope>
    <source>
        <strain evidence="2 3">RB6PN23</strain>
    </source>
</reference>